<reference evidence="6 7" key="2">
    <citation type="journal article" date="2014" name="Genome Announc.">
        <title>Complete Genome Sequence of Coprothermobacter proteolyticus DSM 5265.</title>
        <authorList>
            <person name="Alexiev A."/>
            <person name="Coil D.A."/>
            <person name="Badger J.H."/>
            <person name="Enticknap J."/>
            <person name="Ward N."/>
            <person name="Robb F.T."/>
            <person name="Eisen J.A."/>
        </authorList>
    </citation>
    <scope>NUCLEOTIDE SEQUENCE [LARGE SCALE GENOMIC DNA]</scope>
    <source>
        <strain evidence="7">ATCC 35245 / DSM 5265 / OCM 4 / BT</strain>
    </source>
</reference>
<dbReference type="Pfam" id="PF01424">
    <property type="entry name" value="R3H"/>
    <property type="match status" value="1"/>
</dbReference>
<dbReference type="KEGG" id="cpo:COPRO5265_1045"/>
<dbReference type="InterPro" id="IPR015946">
    <property type="entry name" value="KH_dom-like_a/b"/>
</dbReference>
<evidence type="ECO:0000256" key="1">
    <source>
        <dbReference type="ARBA" id="ARBA00022960"/>
    </source>
</evidence>
<dbReference type="OrthoDB" id="9794483at2"/>
<dbReference type="PANTHER" id="PTHR35800:SF1">
    <property type="entry name" value="RNA-BINDING PROTEIN KHPB"/>
    <property type="match status" value="1"/>
</dbReference>
<dbReference type="SMART" id="SM01245">
    <property type="entry name" value="Jag_N"/>
    <property type="match status" value="1"/>
</dbReference>
<keyword evidence="2" id="KW-0143">Chaperone</keyword>
<organism evidence="6 7">
    <name type="scientific">Coprothermobacter proteolyticus (strain ATCC 35245 / DSM 5265 / OCM 4 / BT)</name>
    <dbReference type="NCBI Taxonomy" id="309798"/>
    <lineage>
        <taxon>Bacteria</taxon>
        <taxon>Pseudomonadati</taxon>
        <taxon>Coprothermobacterota</taxon>
        <taxon>Coprothermobacteria</taxon>
        <taxon>Coprothermobacterales</taxon>
        <taxon>Coprothermobacteraceae</taxon>
        <taxon>Coprothermobacter</taxon>
    </lineage>
</organism>
<dbReference type="HOGENOM" id="CLU_042512_0_1_9"/>
<evidence type="ECO:0000313" key="6">
    <source>
        <dbReference type="EMBL" id="ACI17445.1"/>
    </source>
</evidence>
<keyword evidence="1" id="KW-0133">Cell shape</keyword>
<dbReference type="InterPro" id="IPR032782">
    <property type="entry name" value="KhpB_N"/>
</dbReference>
<name>B5Y9B6_COPPD</name>
<keyword evidence="7" id="KW-1185">Reference proteome</keyword>
<evidence type="ECO:0000313" key="7">
    <source>
        <dbReference type="Proteomes" id="UP000001732"/>
    </source>
</evidence>
<gene>
    <name evidence="6" type="ordered locus">COPRO5265_1045</name>
</gene>
<dbReference type="GO" id="GO:0008360">
    <property type="term" value="P:regulation of cell shape"/>
    <property type="evidence" value="ECO:0007669"/>
    <property type="project" value="UniProtKB-KW"/>
</dbReference>
<dbReference type="eggNOG" id="COG1847">
    <property type="taxonomic scope" value="Bacteria"/>
</dbReference>
<evidence type="ECO:0000256" key="4">
    <source>
        <dbReference type="SAM" id="MobiDB-lite"/>
    </source>
</evidence>
<dbReference type="RefSeq" id="WP_012544097.1">
    <property type="nucleotide sequence ID" value="NC_011295.1"/>
</dbReference>
<dbReference type="GO" id="GO:0071555">
    <property type="term" value="P:cell wall organization"/>
    <property type="evidence" value="ECO:0007669"/>
    <property type="project" value="UniProtKB-KW"/>
</dbReference>
<dbReference type="PANTHER" id="PTHR35800">
    <property type="entry name" value="PROTEIN JAG"/>
    <property type="match status" value="1"/>
</dbReference>
<dbReference type="Gene3D" id="3.30.300.20">
    <property type="match status" value="1"/>
</dbReference>
<dbReference type="InterPro" id="IPR039247">
    <property type="entry name" value="KhpB"/>
</dbReference>
<evidence type="ECO:0000256" key="3">
    <source>
        <dbReference type="ARBA" id="ARBA00023316"/>
    </source>
</evidence>
<dbReference type="PROSITE" id="PS51061">
    <property type="entry name" value="R3H"/>
    <property type="match status" value="1"/>
</dbReference>
<dbReference type="STRING" id="309798.COPRO5265_1045"/>
<sequence length="223" mass="25474">MEFIGESVEQALEKARQYFGSDELEYEVISEKRGLLRNEVVIKAWVVSPESVAEQLVTALLKAMGKTGSVHAEQMDDQLHISVDGEDLGILIGKHGSFLDTFEGFVRYIIRVRFPEIAHVDVDVMNYKQKRIRQLEDMVEQSVQKTKRTKRPATLPPMLRWERREVHRIVSEKYPAFESKSTGYDPNRRVQIFLKTAGNSGEREEGSKGSSTNNAKSGEREDE</sequence>
<dbReference type="Gene3D" id="3.30.1370.50">
    <property type="entry name" value="R3H-like domain"/>
    <property type="match status" value="1"/>
</dbReference>
<proteinExistence type="predicted"/>
<protein>
    <submittedName>
        <fullName evidence="6">R3H domain protein</fullName>
    </submittedName>
</protein>
<evidence type="ECO:0000256" key="2">
    <source>
        <dbReference type="ARBA" id="ARBA00023186"/>
    </source>
</evidence>
<dbReference type="InterPro" id="IPR001374">
    <property type="entry name" value="R3H_dom"/>
</dbReference>
<dbReference type="AlphaFoldDB" id="B5Y9B6"/>
<dbReference type="EMBL" id="CP001145">
    <property type="protein sequence ID" value="ACI17445.1"/>
    <property type="molecule type" value="Genomic_DNA"/>
</dbReference>
<keyword evidence="3" id="KW-0961">Cell wall biogenesis/degradation</keyword>
<evidence type="ECO:0000259" key="5">
    <source>
        <dbReference type="PROSITE" id="PS51061"/>
    </source>
</evidence>
<dbReference type="SMART" id="SM00393">
    <property type="entry name" value="R3H"/>
    <property type="match status" value="1"/>
</dbReference>
<dbReference type="GO" id="GO:0003723">
    <property type="term" value="F:RNA binding"/>
    <property type="evidence" value="ECO:0007669"/>
    <property type="project" value="InterPro"/>
</dbReference>
<feature type="region of interest" description="Disordered" evidence="4">
    <location>
        <begin position="178"/>
        <end position="223"/>
    </location>
</feature>
<dbReference type="SUPFAM" id="SSF82708">
    <property type="entry name" value="R3H domain"/>
    <property type="match status" value="1"/>
</dbReference>
<accession>B5Y9B6</accession>
<dbReference type="InterPro" id="IPR036867">
    <property type="entry name" value="R3H_dom_sf"/>
</dbReference>
<reference evidence="7" key="1">
    <citation type="submission" date="2008-08" db="EMBL/GenBank/DDBJ databases">
        <title>The complete genome sequence of Coprothermobacter proteolyticus strain ATCC 5245 / DSM 5265 / BT.</title>
        <authorList>
            <person name="Dodson R.J."/>
            <person name="Durkin A.S."/>
            <person name="Wu M."/>
            <person name="Eisen J."/>
            <person name="Sutton G."/>
        </authorList>
    </citation>
    <scope>NUCLEOTIDE SEQUENCE [LARGE SCALE GENOMIC DNA]</scope>
    <source>
        <strain evidence="7">ATCC 35245 / DSM 5265 / OCM 4 / BT</strain>
    </source>
</reference>
<feature type="domain" description="R3H" evidence="5">
    <location>
        <begin position="129"/>
        <end position="196"/>
    </location>
</feature>
<dbReference type="Proteomes" id="UP000001732">
    <property type="component" value="Chromosome"/>
</dbReference>